<proteinExistence type="predicted"/>
<dbReference type="PROSITE" id="PS50987">
    <property type="entry name" value="HTH_ARSR_2"/>
    <property type="match status" value="1"/>
</dbReference>
<dbReference type="SUPFAM" id="SSF46785">
    <property type="entry name" value="Winged helix' DNA-binding domain"/>
    <property type="match status" value="1"/>
</dbReference>
<dbReference type="Gene3D" id="1.10.10.10">
    <property type="entry name" value="Winged helix-like DNA-binding domain superfamily/Winged helix DNA-binding domain"/>
    <property type="match status" value="1"/>
</dbReference>
<gene>
    <name evidence="2" type="ORF">ACFYXI_08890</name>
</gene>
<comment type="caution">
    <text evidence="2">The sequence shown here is derived from an EMBL/GenBank/DDBJ whole genome shotgun (WGS) entry which is preliminary data.</text>
</comment>
<dbReference type="SMART" id="SM00418">
    <property type="entry name" value="HTH_ARSR"/>
    <property type="match status" value="1"/>
</dbReference>
<evidence type="ECO:0000259" key="1">
    <source>
        <dbReference type="PROSITE" id="PS50987"/>
    </source>
</evidence>
<dbReference type="CDD" id="cd00090">
    <property type="entry name" value="HTH_ARSR"/>
    <property type="match status" value="1"/>
</dbReference>
<dbReference type="InterPro" id="IPR052543">
    <property type="entry name" value="HTH_Metal-responsive_Reg"/>
</dbReference>
<dbReference type="PANTHER" id="PTHR39168">
    <property type="entry name" value="TRANSCRIPTIONAL REGULATOR-RELATED"/>
    <property type="match status" value="1"/>
</dbReference>
<name>A0ABW6SNW5_9ACTN</name>
<dbReference type="Proteomes" id="UP001602013">
    <property type="component" value="Unassembled WGS sequence"/>
</dbReference>
<organism evidence="2 3">
    <name type="scientific">Microtetraspora malaysiensis</name>
    <dbReference type="NCBI Taxonomy" id="161358"/>
    <lineage>
        <taxon>Bacteria</taxon>
        <taxon>Bacillati</taxon>
        <taxon>Actinomycetota</taxon>
        <taxon>Actinomycetes</taxon>
        <taxon>Streptosporangiales</taxon>
        <taxon>Streptosporangiaceae</taxon>
        <taxon>Microtetraspora</taxon>
    </lineage>
</organism>
<dbReference type="RefSeq" id="WP_387409794.1">
    <property type="nucleotide sequence ID" value="NZ_JBIASD010000004.1"/>
</dbReference>
<sequence length="243" mass="25318">MASDSQIALTRLAGLLADGTRAAFCLALLDGRAWTAGELARHAGVAPSTASEHLSRLVAGGVLAEEHQGRHRYVRLADPAVAQLIEDMAAHDPPANSPPGTLRVAGARRALAFARTCYDHMAGRLGVAVADALSGHGLLERRTGFAFTEAGTSWLEDVLGSLPGTTGRRPLARQCLDWTERRPHLAGTAGAALCRHALDQGWVTRIGSGRALTVGPAGAEAFSRLLNIDVAALRLSPDDGGGT</sequence>
<dbReference type="Pfam" id="PF12840">
    <property type="entry name" value="HTH_20"/>
    <property type="match status" value="1"/>
</dbReference>
<dbReference type="InterPro" id="IPR011991">
    <property type="entry name" value="ArsR-like_HTH"/>
</dbReference>
<evidence type="ECO:0000313" key="2">
    <source>
        <dbReference type="EMBL" id="MFF3665699.1"/>
    </source>
</evidence>
<dbReference type="EMBL" id="JBIASD010000004">
    <property type="protein sequence ID" value="MFF3665699.1"/>
    <property type="molecule type" value="Genomic_DNA"/>
</dbReference>
<evidence type="ECO:0000313" key="3">
    <source>
        <dbReference type="Proteomes" id="UP001602013"/>
    </source>
</evidence>
<accession>A0ABW6SNW5</accession>
<reference evidence="2 3" key="1">
    <citation type="submission" date="2024-10" db="EMBL/GenBank/DDBJ databases">
        <title>The Natural Products Discovery Center: Release of the First 8490 Sequenced Strains for Exploring Actinobacteria Biosynthetic Diversity.</title>
        <authorList>
            <person name="Kalkreuter E."/>
            <person name="Kautsar S.A."/>
            <person name="Yang D."/>
            <person name="Bader C.D."/>
            <person name="Teijaro C.N."/>
            <person name="Fluegel L."/>
            <person name="Davis C.M."/>
            <person name="Simpson J.R."/>
            <person name="Lauterbach L."/>
            <person name="Steele A.D."/>
            <person name="Gui C."/>
            <person name="Meng S."/>
            <person name="Li G."/>
            <person name="Viehrig K."/>
            <person name="Ye F."/>
            <person name="Su P."/>
            <person name="Kiefer A.F."/>
            <person name="Nichols A."/>
            <person name="Cepeda A.J."/>
            <person name="Yan W."/>
            <person name="Fan B."/>
            <person name="Jiang Y."/>
            <person name="Adhikari A."/>
            <person name="Zheng C.-J."/>
            <person name="Schuster L."/>
            <person name="Cowan T.M."/>
            <person name="Smanski M.J."/>
            <person name="Chevrette M.G."/>
            <person name="De Carvalho L.P.S."/>
            <person name="Shen B."/>
        </authorList>
    </citation>
    <scope>NUCLEOTIDE SEQUENCE [LARGE SCALE GENOMIC DNA]</scope>
    <source>
        <strain evidence="2 3">NPDC002173</strain>
    </source>
</reference>
<dbReference type="InterPro" id="IPR036388">
    <property type="entry name" value="WH-like_DNA-bd_sf"/>
</dbReference>
<protein>
    <submittedName>
        <fullName evidence="2">ArsR/SmtB family transcription factor</fullName>
    </submittedName>
</protein>
<dbReference type="PANTHER" id="PTHR39168:SF1">
    <property type="entry name" value="TRANSCRIPTIONAL REGULATORY PROTEIN"/>
    <property type="match status" value="1"/>
</dbReference>
<keyword evidence="3" id="KW-1185">Reference proteome</keyword>
<feature type="domain" description="HTH arsR-type" evidence="1">
    <location>
        <begin position="1"/>
        <end position="96"/>
    </location>
</feature>
<dbReference type="InterPro" id="IPR036390">
    <property type="entry name" value="WH_DNA-bd_sf"/>
</dbReference>
<dbReference type="InterPro" id="IPR001845">
    <property type="entry name" value="HTH_ArsR_DNA-bd_dom"/>
</dbReference>